<dbReference type="EMBL" id="JAGRRH010000022">
    <property type="protein sequence ID" value="KAG7344963.1"/>
    <property type="molecule type" value="Genomic_DNA"/>
</dbReference>
<feature type="domain" description="6-phosphofructo-2-kinase" evidence="4">
    <location>
        <begin position="290"/>
        <end position="415"/>
    </location>
</feature>
<dbReference type="InterPro" id="IPR003094">
    <property type="entry name" value="6Pfruct_kin"/>
</dbReference>
<keyword evidence="2" id="KW-0067">ATP-binding</keyword>
<dbReference type="InterPro" id="IPR013079">
    <property type="entry name" value="6Phosfructo_kin"/>
</dbReference>
<evidence type="ECO:0000313" key="6">
    <source>
        <dbReference type="Proteomes" id="UP000693970"/>
    </source>
</evidence>
<dbReference type="GO" id="GO:0004331">
    <property type="term" value="F:fructose-2,6-bisphosphate 2-phosphatase activity"/>
    <property type="evidence" value="ECO:0007669"/>
    <property type="project" value="TreeGrafter"/>
</dbReference>
<keyword evidence="1" id="KW-0547">Nucleotide-binding</keyword>
<dbReference type="Proteomes" id="UP000693970">
    <property type="component" value="Unassembled WGS sequence"/>
</dbReference>
<comment type="caution">
    <text evidence="5">The sequence shown here is derived from an EMBL/GenBank/DDBJ whole genome shotgun (WGS) entry which is preliminary data.</text>
</comment>
<organism evidence="5 6">
    <name type="scientific">Nitzschia inconspicua</name>
    <dbReference type="NCBI Taxonomy" id="303405"/>
    <lineage>
        <taxon>Eukaryota</taxon>
        <taxon>Sar</taxon>
        <taxon>Stramenopiles</taxon>
        <taxon>Ochrophyta</taxon>
        <taxon>Bacillariophyta</taxon>
        <taxon>Bacillariophyceae</taxon>
        <taxon>Bacillariophycidae</taxon>
        <taxon>Bacillariales</taxon>
        <taxon>Bacillariaceae</taxon>
        <taxon>Nitzschia</taxon>
    </lineage>
</organism>
<evidence type="ECO:0000313" key="5">
    <source>
        <dbReference type="EMBL" id="KAG7344963.1"/>
    </source>
</evidence>
<feature type="compositionally biased region" description="Low complexity" evidence="3">
    <location>
        <begin position="68"/>
        <end position="77"/>
    </location>
</feature>
<proteinExistence type="predicted"/>
<feature type="region of interest" description="Disordered" evidence="3">
    <location>
        <begin position="58"/>
        <end position="79"/>
    </location>
</feature>
<accession>A0A9K3KJQ9</accession>
<evidence type="ECO:0000256" key="3">
    <source>
        <dbReference type="SAM" id="MobiDB-lite"/>
    </source>
</evidence>
<sequence>MAPLDPDIVSMPSPPAVIKRPLPMMEGETPPGPATAAVSTLRTSSSSVSFLTFDEDVDTRQDRHQQRRQQQQQQQQQVSLPLTESLLERTNSITPGAPSIPPPSHHYYDKGSVELAIETPVMMQRLEKRRRLTGSGANDGGDCLLIVLVGLPARGKSFIARKLLNYFSWRGNQCQIFNVGKYRRKIAQHEVKSSEAAAKEETVSQNSCKADFFDDSNQEAARMRKAAAGLAMKETLNWLECGNVTGTVSSATMQTALSFSSLASNNTDAMEDMDVTSGLESHSTRRQYHRIAIFDATNTTKERRQWILQECAKKSESLQYSKRIGVLFLESICDDPELLAENFKVKIGSCPDFKGFSQQEALADLNQRIQKYEERYEPLEDHSHESFIKIFNLSSRLMVNHIYGRLAKVVLPAIMAWNTGSRPIFLCRAGETKAMEEYTKQHGRQDDNNSNKDMAKFLAATRRKSDRLGERGRKFRDALYEFIEKEGLEFMNRRNDTVIHPTKMDTGTSISGLHETRDHTFDYTVKSRNSDNRANAKPLSIDDSSSSSSGSSNNAPSFPCLVLSSTMPRAIETATWKQNTLLVKDVSNLNPLDMGDFTGMDLYTIQKEYPEWYDQLQREPFYTRFPGGESYSDLIDRLYTIIIDIEQQLGLATVVSHVSVLQVLISYFRSTPIQQCMDIEVPLHTVFKFTPLRGGGWLESQHVLLPNDGRDEVDSGTIWDNVDGAKQPMRQESSVFLSS</sequence>
<dbReference type="Pfam" id="PF01591">
    <property type="entry name" value="6PF2K"/>
    <property type="match status" value="2"/>
</dbReference>
<dbReference type="PIRSF" id="PIRSF000709">
    <property type="entry name" value="6PFK_2-Ptase"/>
    <property type="match status" value="1"/>
</dbReference>
<dbReference type="OrthoDB" id="267323at2759"/>
<feature type="region of interest" description="Disordered" evidence="3">
    <location>
        <begin position="1"/>
        <end position="38"/>
    </location>
</feature>
<dbReference type="AlphaFoldDB" id="A0A9K3KJQ9"/>
<dbReference type="GO" id="GO:0003873">
    <property type="term" value="F:6-phosphofructo-2-kinase activity"/>
    <property type="evidence" value="ECO:0007669"/>
    <property type="project" value="InterPro"/>
</dbReference>
<reference evidence="5" key="1">
    <citation type="journal article" date="2021" name="Sci. Rep.">
        <title>Diploid genomic architecture of Nitzschia inconspicua, an elite biomass production diatom.</title>
        <authorList>
            <person name="Oliver A."/>
            <person name="Podell S."/>
            <person name="Pinowska A."/>
            <person name="Traller J.C."/>
            <person name="Smith S.R."/>
            <person name="McClure R."/>
            <person name="Beliaev A."/>
            <person name="Bohutskyi P."/>
            <person name="Hill E.A."/>
            <person name="Rabines A."/>
            <person name="Zheng H."/>
            <person name="Allen L.Z."/>
            <person name="Kuo A."/>
            <person name="Grigoriev I.V."/>
            <person name="Allen A.E."/>
            <person name="Hazlebeck D."/>
            <person name="Allen E.E."/>
        </authorList>
    </citation>
    <scope>NUCLEOTIDE SEQUENCE</scope>
    <source>
        <strain evidence="5">Hildebrandi</strain>
    </source>
</reference>
<evidence type="ECO:0000259" key="4">
    <source>
        <dbReference type="Pfam" id="PF01591"/>
    </source>
</evidence>
<feature type="region of interest" description="Disordered" evidence="3">
    <location>
        <begin position="524"/>
        <end position="555"/>
    </location>
</feature>
<gene>
    <name evidence="5" type="ORF">IV203_032494</name>
</gene>
<dbReference type="Pfam" id="PF00300">
    <property type="entry name" value="His_Phos_1"/>
    <property type="match status" value="1"/>
</dbReference>
<reference evidence="5" key="2">
    <citation type="submission" date="2021-04" db="EMBL/GenBank/DDBJ databases">
        <authorList>
            <person name="Podell S."/>
        </authorList>
    </citation>
    <scope>NUCLEOTIDE SEQUENCE</scope>
    <source>
        <strain evidence="5">Hildebrandi</strain>
    </source>
</reference>
<keyword evidence="6" id="KW-1185">Reference proteome</keyword>
<protein>
    <submittedName>
        <fullName evidence="5">6-phosphofructo-2-kinase-domain containing protein</fullName>
    </submittedName>
</protein>
<feature type="compositionally biased region" description="Low complexity" evidence="3">
    <location>
        <begin position="541"/>
        <end position="552"/>
    </location>
</feature>
<dbReference type="InterPro" id="IPR013078">
    <property type="entry name" value="His_Pase_superF_clade-1"/>
</dbReference>
<evidence type="ECO:0000256" key="2">
    <source>
        <dbReference type="ARBA" id="ARBA00022840"/>
    </source>
</evidence>
<dbReference type="GO" id="GO:0006000">
    <property type="term" value="P:fructose metabolic process"/>
    <property type="evidence" value="ECO:0007669"/>
    <property type="project" value="InterPro"/>
</dbReference>
<dbReference type="PANTHER" id="PTHR10606:SF49">
    <property type="entry name" value="6-PHOSPHOFRUCTO-2-KINASE DOMAIN-CONTAINING PROTEIN"/>
    <property type="match status" value="1"/>
</dbReference>
<dbReference type="PANTHER" id="PTHR10606">
    <property type="entry name" value="6-PHOSPHOFRUCTO-2-KINASE/FRUCTOSE-2,6-BISPHOSPHATASE"/>
    <property type="match status" value="1"/>
</dbReference>
<name>A0A9K3KJQ9_9STRA</name>
<dbReference type="GO" id="GO:0005524">
    <property type="term" value="F:ATP binding"/>
    <property type="evidence" value="ECO:0007669"/>
    <property type="project" value="UniProtKB-KW"/>
</dbReference>
<feature type="domain" description="6-phosphofructo-2-kinase" evidence="4">
    <location>
        <begin position="142"/>
        <end position="243"/>
    </location>
</feature>
<evidence type="ECO:0000256" key="1">
    <source>
        <dbReference type="ARBA" id="ARBA00022741"/>
    </source>
</evidence>
<dbReference type="GO" id="GO:0006003">
    <property type="term" value="P:fructose 2,6-bisphosphate metabolic process"/>
    <property type="evidence" value="ECO:0007669"/>
    <property type="project" value="InterPro"/>
</dbReference>
<dbReference type="GO" id="GO:0005829">
    <property type="term" value="C:cytosol"/>
    <property type="evidence" value="ECO:0007669"/>
    <property type="project" value="TreeGrafter"/>
</dbReference>